<dbReference type="GO" id="GO:0046914">
    <property type="term" value="F:transition metal ion binding"/>
    <property type="evidence" value="ECO:0007669"/>
    <property type="project" value="InterPro"/>
</dbReference>
<dbReference type="GO" id="GO:0003824">
    <property type="term" value="F:catalytic activity"/>
    <property type="evidence" value="ECO:0007669"/>
    <property type="project" value="InterPro"/>
</dbReference>
<dbReference type="EMBL" id="MDER01000031">
    <property type="protein sequence ID" value="ODP29216.1"/>
    <property type="molecule type" value="Genomic_DNA"/>
</dbReference>
<evidence type="ECO:0000313" key="2">
    <source>
        <dbReference type="Proteomes" id="UP000094578"/>
    </source>
</evidence>
<dbReference type="Gene3D" id="3.90.330.10">
    <property type="entry name" value="Nitrile hydratase alpha /Thiocyanate hydrolase gamma"/>
    <property type="match status" value="1"/>
</dbReference>
<proteinExistence type="predicted"/>
<comment type="caution">
    <text evidence="1">The sequence shown here is derived from an EMBL/GenBank/DDBJ whole genome shotgun (WGS) entry which is preliminary data.</text>
</comment>
<name>A0A1E3L645_9BACL</name>
<dbReference type="SUPFAM" id="SSF56209">
    <property type="entry name" value="Nitrile hydratase alpha chain"/>
    <property type="match status" value="1"/>
</dbReference>
<dbReference type="AlphaFoldDB" id="A0A1E3L645"/>
<protein>
    <recommendedName>
        <fullName evidence="3">NHLP leader peptide family natural product</fullName>
    </recommendedName>
</protein>
<sequence>MSSQAIFQAQVIQKAWEDPSFMEMLKTDPKTALKDVLGISFPDHVQLKTVEEKSDEFYLVIPPKPSSMMADAKVKVDAGW</sequence>
<keyword evidence="2" id="KW-1185">Reference proteome</keyword>
<dbReference type="STRING" id="1886670.PTI45_01225"/>
<dbReference type="Proteomes" id="UP000094578">
    <property type="component" value="Unassembled WGS sequence"/>
</dbReference>
<gene>
    <name evidence="1" type="ORF">PTI45_01225</name>
</gene>
<dbReference type="InterPro" id="IPR022513">
    <property type="entry name" value="TOMM_pelo"/>
</dbReference>
<accession>A0A1E3L645</accession>
<dbReference type="RefSeq" id="WP_069326668.1">
    <property type="nucleotide sequence ID" value="NZ_MDER01000031.1"/>
</dbReference>
<reference evidence="1 2" key="1">
    <citation type="submission" date="2016-08" db="EMBL/GenBank/DDBJ databases">
        <title>Genome sequencing of Paenibacillus sp. TI45-13ar, isolated from Korean traditional nuruk.</title>
        <authorList>
            <person name="Kim S.-J."/>
        </authorList>
    </citation>
    <scope>NUCLEOTIDE SEQUENCE [LARGE SCALE GENOMIC DNA]</scope>
    <source>
        <strain evidence="1 2">TI45-13ar</strain>
    </source>
</reference>
<dbReference type="NCBIfam" id="TIGR03793">
    <property type="entry name" value="leader_NHLP"/>
    <property type="match status" value="1"/>
</dbReference>
<organism evidence="1 2">
    <name type="scientific">Paenibacillus nuruki</name>
    <dbReference type="NCBI Taxonomy" id="1886670"/>
    <lineage>
        <taxon>Bacteria</taxon>
        <taxon>Bacillati</taxon>
        <taxon>Bacillota</taxon>
        <taxon>Bacilli</taxon>
        <taxon>Bacillales</taxon>
        <taxon>Paenibacillaceae</taxon>
        <taxon>Paenibacillus</taxon>
    </lineage>
</organism>
<evidence type="ECO:0008006" key="3">
    <source>
        <dbReference type="Google" id="ProtNLM"/>
    </source>
</evidence>
<dbReference type="InterPro" id="IPR036648">
    <property type="entry name" value="CN_Hdrase_a/SCN_Hdrase_g_sf"/>
</dbReference>
<evidence type="ECO:0000313" key="1">
    <source>
        <dbReference type="EMBL" id="ODP29216.1"/>
    </source>
</evidence>